<name>A0A6I4THL4_9SPHN</name>
<dbReference type="InterPro" id="IPR013099">
    <property type="entry name" value="K_chnl_dom"/>
</dbReference>
<keyword evidence="3" id="KW-0813">Transport</keyword>
<keyword evidence="4" id="KW-1185">Reference proteome</keyword>
<feature type="domain" description="Potassium channel" evidence="2">
    <location>
        <begin position="89"/>
        <end position="159"/>
    </location>
</feature>
<reference evidence="3 4" key="1">
    <citation type="submission" date="2019-12" db="EMBL/GenBank/DDBJ databases">
        <title>Genomic-based taxomic classification of the family Erythrobacteraceae.</title>
        <authorList>
            <person name="Xu L."/>
        </authorList>
    </citation>
    <scope>NUCLEOTIDE SEQUENCE [LARGE SCALE GENOMIC DNA]</scope>
    <source>
        <strain evidence="3 4">100921-2</strain>
    </source>
</reference>
<keyword evidence="1" id="KW-0812">Transmembrane</keyword>
<dbReference type="OrthoDB" id="9785126at2"/>
<feature type="transmembrane region" description="Helical" evidence="1">
    <location>
        <begin position="6"/>
        <end position="31"/>
    </location>
</feature>
<sequence length="358" mass="39466">MDALLVTTGAAAVLVALADVFLTVFYARIGVSLITSRMYRLTWSAFRTVTPLAGKHKDLFLSFVGPMMMAQTVALWFLLLLFGFALICWPAMGTEVQASSGRTPTDFWASVYYSGYSLTTLGTGDLVPRTTAYRVLMIVQAGIGFSVLTLTLTYFMSVYAALVRRNTLAQMLHHLSAGRGDAATLVTGLCSGDASGGRIQLTEIGARVLDLLESHHSYPVLHYFRMRDPRYAMAKVAYLTLETATLIRTVLGQPFEGLKRSAAVNLLWGSGMDLLQQTKGSLLKNWEHRDDCQPDDNERFEWSATTLGEAGLGSCDGPQARRAYIAARREWVGLARSFAEHMSYDWTAIEPSSAPRHH</sequence>
<feature type="transmembrane region" description="Helical" evidence="1">
    <location>
        <begin position="73"/>
        <end position="92"/>
    </location>
</feature>
<organism evidence="3 4">
    <name type="scientific">Tsuneonella aeria</name>
    <dbReference type="NCBI Taxonomy" id="1837929"/>
    <lineage>
        <taxon>Bacteria</taxon>
        <taxon>Pseudomonadati</taxon>
        <taxon>Pseudomonadota</taxon>
        <taxon>Alphaproteobacteria</taxon>
        <taxon>Sphingomonadales</taxon>
        <taxon>Erythrobacteraceae</taxon>
        <taxon>Tsuneonella</taxon>
    </lineage>
</organism>
<evidence type="ECO:0000313" key="4">
    <source>
        <dbReference type="Proteomes" id="UP000439522"/>
    </source>
</evidence>
<dbReference type="Gene3D" id="1.10.287.70">
    <property type="match status" value="1"/>
</dbReference>
<protein>
    <submittedName>
        <fullName evidence="3">Two pore domain potassium channel family protein</fullName>
    </submittedName>
</protein>
<evidence type="ECO:0000313" key="3">
    <source>
        <dbReference type="EMBL" id="MXO76166.1"/>
    </source>
</evidence>
<proteinExistence type="predicted"/>
<evidence type="ECO:0000259" key="2">
    <source>
        <dbReference type="Pfam" id="PF07885"/>
    </source>
</evidence>
<evidence type="ECO:0000256" key="1">
    <source>
        <dbReference type="SAM" id="Phobius"/>
    </source>
</evidence>
<keyword evidence="3" id="KW-0406">Ion transport</keyword>
<accession>A0A6I4THL4</accession>
<keyword evidence="3" id="KW-0407">Ion channel</keyword>
<dbReference type="AlphaFoldDB" id="A0A6I4THL4"/>
<dbReference type="EMBL" id="WTZA01000002">
    <property type="protein sequence ID" value="MXO76166.1"/>
    <property type="molecule type" value="Genomic_DNA"/>
</dbReference>
<dbReference type="Pfam" id="PF07885">
    <property type="entry name" value="Ion_trans_2"/>
    <property type="match status" value="1"/>
</dbReference>
<dbReference type="SUPFAM" id="SSF81324">
    <property type="entry name" value="Voltage-gated potassium channels"/>
    <property type="match status" value="1"/>
</dbReference>
<dbReference type="Proteomes" id="UP000439522">
    <property type="component" value="Unassembled WGS sequence"/>
</dbReference>
<dbReference type="RefSeq" id="WP_160611971.1">
    <property type="nucleotide sequence ID" value="NZ_WTZA01000002.1"/>
</dbReference>
<keyword evidence="1" id="KW-1133">Transmembrane helix</keyword>
<dbReference type="GO" id="GO:0034220">
    <property type="term" value="P:monoatomic ion transmembrane transport"/>
    <property type="evidence" value="ECO:0007669"/>
    <property type="project" value="UniProtKB-KW"/>
</dbReference>
<feature type="transmembrane region" description="Helical" evidence="1">
    <location>
        <begin position="135"/>
        <end position="162"/>
    </location>
</feature>
<keyword evidence="1" id="KW-0472">Membrane</keyword>
<comment type="caution">
    <text evidence="3">The sequence shown here is derived from an EMBL/GenBank/DDBJ whole genome shotgun (WGS) entry which is preliminary data.</text>
</comment>
<gene>
    <name evidence="3" type="ORF">GRI40_13185</name>
</gene>